<evidence type="ECO:0000313" key="1">
    <source>
        <dbReference type="EMBL" id="GAU10769.1"/>
    </source>
</evidence>
<protein>
    <recommendedName>
        <fullName evidence="3">Reverse transcriptase domain-containing protein</fullName>
    </recommendedName>
</protein>
<name>A0A1B5Z9G6_TRISU</name>
<keyword evidence="2" id="KW-1185">Reference proteome</keyword>
<organism evidence="1 2">
    <name type="scientific">Trifolium subterraneum</name>
    <name type="common">Subterranean clover</name>
    <dbReference type="NCBI Taxonomy" id="3900"/>
    <lineage>
        <taxon>Eukaryota</taxon>
        <taxon>Viridiplantae</taxon>
        <taxon>Streptophyta</taxon>
        <taxon>Embryophyta</taxon>
        <taxon>Tracheophyta</taxon>
        <taxon>Spermatophyta</taxon>
        <taxon>Magnoliopsida</taxon>
        <taxon>eudicotyledons</taxon>
        <taxon>Gunneridae</taxon>
        <taxon>Pentapetalae</taxon>
        <taxon>rosids</taxon>
        <taxon>fabids</taxon>
        <taxon>Fabales</taxon>
        <taxon>Fabaceae</taxon>
        <taxon>Papilionoideae</taxon>
        <taxon>50 kb inversion clade</taxon>
        <taxon>NPAAA clade</taxon>
        <taxon>Hologalegina</taxon>
        <taxon>IRL clade</taxon>
        <taxon>Trifolieae</taxon>
        <taxon>Trifolium</taxon>
    </lineage>
</organism>
<proteinExistence type="predicted"/>
<dbReference type="EMBL" id="BCLP01056944">
    <property type="protein sequence ID" value="GAU10769.1"/>
    <property type="molecule type" value="Genomic_DNA"/>
</dbReference>
<evidence type="ECO:0008006" key="3">
    <source>
        <dbReference type="Google" id="ProtNLM"/>
    </source>
</evidence>
<evidence type="ECO:0000313" key="2">
    <source>
        <dbReference type="Proteomes" id="UP000242715"/>
    </source>
</evidence>
<gene>
    <name evidence="1" type="ORF">TSUD_426120</name>
</gene>
<accession>A0A1B5Z9G6</accession>
<feature type="non-terminal residue" evidence="1">
    <location>
        <position position="120"/>
    </location>
</feature>
<comment type="caution">
    <text evidence="1">The sequence shown here is derived from an EMBL/GenBank/DDBJ whole genome shotgun (WGS) entry which is preliminary data.</text>
</comment>
<reference evidence="2" key="1">
    <citation type="journal article" date="2017" name="Front. Plant Sci.">
        <title>Climate Clever Clovers: New Paradigm to Reduce the Environmental Footprint of Ruminants by Breeding Low Methanogenic Forages Utilizing Haplotype Variation.</title>
        <authorList>
            <person name="Kaur P."/>
            <person name="Appels R."/>
            <person name="Bayer P.E."/>
            <person name="Keeble-Gagnere G."/>
            <person name="Wang J."/>
            <person name="Hirakawa H."/>
            <person name="Shirasawa K."/>
            <person name="Vercoe P."/>
            <person name="Stefanova K."/>
            <person name="Durmic Z."/>
            <person name="Nichols P."/>
            <person name="Revell C."/>
            <person name="Isobe S.N."/>
            <person name="Edwards D."/>
            <person name="Erskine W."/>
        </authorList>
    </citation>
    <scope>NUCLEOTIDE SEQUENCE [LARGE SCALE GENOMIC DNA]</scope>
    <source>
        <strain evidence="2">cv. Daliak</strain>
    </source>
</reference>
<dbReference type="OrthoDB" id="1922870at2759"/>
<dbReference type="AlphaFoldDB" id="A0A1B5Z9G6"/>
<sequence>MWFQRSRAKWLMDGDRNTRYYHMKTITRRRNNILMLRNTDGQWIEDVDQLQGMVNNFYQQLFMAKHGNMELFQSTVTYPMLEEDMLAALAAPIAYDEVKHAVFSMSPWKAPGPDGFPAGL</sequence>
<dbReference type="Proteomes" id="UP000242715">
    <property type="component" value="Unassembled WGS sequence"/>
</dbReference>